<sequence length="84" mass="9327">MRDRENRLVSIALATNTVAMIVSRFFRGVFSSAMMLYLRITALSLSCYGPSGWQTALYTALFLGGFCILVLLDSLSAFRSHRLG</sequence>
<dbReference type="AlphaFoldDB" id="A0A1L9RF63"/>
<keyword evidence="1" id="KW-1133">Transmembrane helix</keyword>
<evidence type="ECO:0000313" key="3">
    <source>
        <dbReference type="Proteomes" id="UP000184383"/>
    </source>
</evidence>
<gene>
    <name evidence="2" type="ORF">ASPWEDRAFT_624478</name>
</gene>
<dbReference type="Proteomes" id="UP000184383">
    <property type="component" value="Unassembled WGS sequence"/>
</dbReference>
<organism evidence="2 3">
    <name type="scientific">Aspergillus wentii DTO 134E9</name>
    <dbReference type="NCBI Taxonomy" id="1073089"/>
    <lineage>
        <taxon>Eukaryota</taxon>
        <taxon>Fungi</taxon>
        <taxon>Dikarya</taxon>
        <taxon>Ascomycota</taxon>
        <taxon>Pezizomycotina</taxon>
        <taxon>Eurotiomycetes</taxon>
        <taxon>Eurotiomycetidae</taxon>
        <taxon>Eurotiales</taxon>
        <taxon>Aspergillaceae</taxon>
        <taxon>Aspergillus</taxon>
        <taxon>Aspergillus subgen. Cremei</taxon>
    </lineage>
</organism>
<keyword evidence="3" id="KW-1185">Reference proteome</keyword>
<dbReference type="GeneID" id="63754502"/>
<evidence type="ECO:0000256" key="1">
    <source>
        <dbReference type="SAM" id="Phobius"/>
    </source>
</evidence>
<dbReference type="RefSeq" id="XP_040687248.1">
    <property type="nucleotide sequence ID" value="XM_040838654.1"/>
</dbReference>
<protein>
    <submittedName>
        <fullName evidence="2">Uncharacterized protein</fullName>
    </submittedName>
</protein>
<accession>A0A1L9RF63</accession>
<keyword evidence="1" id="KW-0812">Transmembrane</keyword>
<name>A0A1L9RF63_ASPWE</name>
<dbReference type="EMBL" id="KV878214">
    <property type="protein sequence ID" value="OJJ33571.1"/>
    <property type="molecule type" value="Genomic_DNA"/>
</dbReference>
<reference evidence="3" key="1">
    <citation type="journal article" date="2017" name="Genome Biol.">
        <title>Comparative genomics reveals high biological diversity and specific adaptations in the industrially and medically important fungal genus Aspergillus.</title>
        <authorList>
            <person name="de Vries R.P."/>
            <person name="Riley R."/>
            <person name="Wiebenga A."/>
            <person name="Aguilar-Osorio G."/>
            <person name="Amillis S."/>
            <person name="Uchima C.A."/>
            <person name="Anderluh G."/>
            <person name="Asadollahi M."/>
            <person name="Askin M."/>
            <person name="Barry K."/>
            <person name="Battaglia E."/>
            <person name="Bayram O."/>
            <person name="Benocci T."/>
            <person name="Braus-Stromeyer S.A."/>
            <person name="Caldana C."/>
            <person name="Canovas D."/>
            <person name="Cerqueira G.C."/>
            <person name="Chen F."/>
            <person name="Chen W."/>
            <person name="Choi C."/>
            <person name="Clum A."/>
            <person name="Dos Santos R.A."/>
            <person name="Damasio A.R."/>
            <person name="Diallinas G."/>
            <person name="Emri T."/>
            <person name="Fekete E."/>
            <person name="Flipphi M."/>
            <person name="Freyberg S."/>
            <person name="Gallo A."/>
            <person name="Gournas C."/>
            <person name="Habgood R."/>
            <person name="Hainaut M."/>
            <person name="Harispe M.L."/>
            <person name="Henrissat B."/>
            <person name="Hilden K.S."/>
            <person name="Hope R."/>
            <person name="Hossain A."/>
            <person name="Karabika E."/>
            <person name="Karaffa L."/>
            <person name="Karanyi Z."/>
            <person name="Krasevec N."/>
            <person name="Kuo A."/>
            <person name="Kusch H."/>
            <person name="LaButti K."/>
            <person name="Lagendijk E.L."/>
            <person name="Lapidus A."/>
            <person name="Levasseur A."/>
            <person name="Lindquist E."/>
            <person name="Lipzen A."/>
            <person name="Logrieco A.F."/>
            <person name="MacCabe A."/>
            <person name="Maekelae M.R."/>
            <person name="Malavazi I."/>
            <person name="Melin P."/>
            <person name="Meyer V."/>
            <person name="Mielnichuk N."/>
            <person name="Miskei M."/>
            <person name="Molnar A.P."/>
            <person name="Mule G."/>
            <person name="Ngan C.Y."/>
            <person name="Orejas M."/>
            <person name="Orosz E."/>
            <person name="Ouedraogo J.P."/>
            <person name="Overkamp K.M."/>
            <person name="Park H.-S."/>
            <person name="Perrone G."/>
            <person name="Piumi F."/>
            <person name="Punt P.J."/>
            <person name="Ram A.F."/>
            <person name="Ramon A."/>
            <person name="Rauscher S."/>
            <person name="Record E."/>
            <person name="Riano-Pachon D.M."/>
            <person name="Robert V."/>
            <person name="Roehrig J."/>
            <person name="Ruller R."/>
            <person name="Salamov A."/>
            <person name="Salih N.S."/>
            <person name="Samson R.A."/>
            <person name="Sandor E."/>
            <person name="Sanguinetti M."/>
            <person name="Schuetze T."/>
            <person name="Sepcic K."/>
            <person name="Shelest E."/>
            <person name="Sherlock G."/>
            <person name="Sophianopoulou V."/>
            <person name="Squina F.M."/>
            <person name="Sun H."/>
            <person name="Susca A."/>
            <person name="Todd R.B."/>
            <person name="Tsang A."/>
            <person name="Unkles S.E."/>
            <person name="van de Wiele N."/>
            <person name="van Rossen-Uffink D."/>
            <person name="Oliveira J.V."/>
            <person name="Vesth T.C."/>
            <person name="Visser J."/>
            <person name="Yu J.-H."/>
            <person name="Zhou M."/>
            <person name="Andersen M.R."/>
            <person name="Archer D.B."/>
            <person name="Baker S.E."/>
            <person name="Benoit I."/>
            <person name="Brakhage A.A."/>
            <person name="Braus G.H."/>
            <person name="Fischer R."/>
            <person name="Frisvad J.C."/>
            <person name="Goldman G.H."/>
            <person name="Houbraken J."/>
            <person name="Oakley B."/>
            <person name="Pocsi I."/>
            <person name="Scazzocchio C."/>
            <person name="Seiboth B."/>
            <person name="vanKuyk P.A."/>
            <person name="Wortman J."/>
            <person name="Dyer P.S."/>
            <person name="Grigoriev I.V."/>
        </authorList>
    </citation>
    <scope>NUCLEOTIDE SEQUENCE [LARGE SCALE GENOMIC DNA]</scope>
    <source>
        <strain evidence="3">DTO 134E9</strain>
    </source>
</reference>
<proteinExistence type="predicted"/>
<feature type="transmembrane region" description="Helical" evidence="1">
    <location>
        <begin position="57"/>
        <end position="78"/>
    </location>
</feature>
<dbReference type="VEuPathDB" id="FungiDB:ASPWEDRAFT_624478"/>
<evidence type="ECO:0000313" key="2">
    <source>
        <dbReference type="EMBL" id="OJJ33571.1"/>
    </source>
</evidence>
<keyword evidence="1" id="KW-0472">Membrane</keyword>
<feature type="transmembrane region" description="Helical" evidence="1">
    <location>
        <begin position="12"/>
        <end position="37"/>
    </location>
</feature>